<dbReference type="GeneID" id="98569291"/>
<feature type="region of interest" description="Disordered" evidence="1">
    <location>
        <begin position="113"/>
        <end position="136"/>
    </location>
</feature>
<evidence type="ECO:0000313" key="2">
    <source>
        <dbReference type="EMBL" id="RST92393.1"/>
    </source>
</evidence>
<sequence length="270" mass="31368">MVDFIDKRKNYRFPAFDDDGGVKLPKTSGRVLFGDEFKTVFSDSISNPEPIKTSVPVEPTYEERYFTHEPERVAQVVTKEADFSYQGPPIKESVVEVKKPVFYSDHRASLEKKLQEEKKVDERSTSNAQPGKYKGRSYFVPKHIPSSIIPVEVSPSYSRQELLDRMKKPKSSYIVMEEETDRAFQYDEIEKKEISSFEVKEEKNDIPFTRREFKKLKKEQVGVKEDNNTPAFTKKQQTEKNANKNSRLEKSLSGIMNDETTQSKSNKYFD</sequence>
<name>A0A429ZFA7_9ENTE</name>
<accession>A0A429ZFA7</accession>
<feature type="compositionally biased region" description="Basic and acidic residues" evidence="1">
    <location>
        <begin position="113"/>
        <end position="124"/>
    </location>
</feature>
<gene>
    <name evidence="2" type="ORF">CBF35_13145</name>
</gene>
<evidence type="ECO:0000256" key="1">
    <source>
        <dbReference type="SAM" id="MobiDB-lite"/>
    </source>
</evidence>
<dbReference type="AlphaFoldDB" id="A0A429ZFA7"/>
<feature type="region of interest" description="Disordered" evidence="1">
    <location>
        <begin position="220"/>
        <end position="270"/>
    </location>
</feature>
<organism evidence="2 3">
    <name type="scientific">Vagococcus salmoninarum</name>
    <dbReference type="NCBI Taxonomy" id="2739"/>
    <lineage>
        <taxon>Bacteria</taxon>
        <taxon>Bacillati</taxon>
        <taxon>Bacillota</taxon>
        <taxon>Bacilli</taxon>
        <taxon>Lactobacillales</taxon>
        <taxon>Enterococcaceae</taxon>
        <taxon>Vagococcus</taxon>
    </lineage>
</organism>
<dbReference type="EMBL" id="NGJU01000023">
    <property type="protein sequence ID" value="RST92393.1"/>
    <property type="molecule type" value="Genomic_DNA"/>
</dbReference>
<feature type="compositionally biased region" description="Basic and acidic residues" evidence="1">
    <location>
        <begin position="236"/>
        <end position="250"/>
    </location>
</feature>
<dbReference type="RefSeq" id="WP_126781886.1">
    <property type="nucleotide sequence ID" value="NZ_CAUQJP010000036.1"/>
</dbReference>
<comment type="caution">
    <text evidence="2">The sequence shown here is derived from an EMBL/GenBank/DDBJ whole genome shotgun (WGS) entry which is preliminary data.</text>
</comment>
<protein>
    <submittedName>
        <fullName evidence="2">Uncharacterized protein</fullName>
    </submittedName>
</protein>
<evidence type="ECO:0000313" key="3">
    <source>
        <dbReference type="Proteomes" id="UP000287239"/>
    </source>
</evidence>
<proteinExistence type="predicted"/>
<dbReference type="Proteomes" id="UP000287239">
    <property type="component" value="Unassembled WGS sequence"/>
</dbReference>
<reference evidence="2 3" key="1">
    <citation type="submission" date="2017-05" db="EMBL/GenBank/DDBJ databases">
        <title>Vagococcus spp. assemblies.</title>
        <authorList>
            <person name="Gulvik C.A."/>
        </authorList>
    </citation>
    <scope>NUCLEOTIDE SEQUENCE [LARGE SCALE GENOMIC DNA]</scope>
    <source>
        <strain evidence="2 3">NCFB 2777</strain>
    </source>
</reference>
<dbReference type="OrthoDB" id="2193439at2"/>
<feature type="compositionally biased region" description="Polar residues" evidence="1">
    <location>
        <begin position="258"/>
        <end position="270"/>
    </location>
</feature>
<keyword evidence="3" id="KW-1185">Reference proteome</keyword>